<evidence type="ECO:0000256" key="4">
    <source>
        <dbReference type="ARBA" id="ARBA00022684"/>
    </source>
</evidence>
<dbReference type="InterPro" id="IPR014746">
    <property type="entry name" value="Gln_synth/guanido_kin_cat_dom"/>
</dbReference>
<evidence type="ECO:0000256" key="9">
    <source>
        <dbReference type="RuleBase" id="RU004391"/>
    </source>
</evidence>
<accession>A0A7W7Y4B8</accession>
<dbReference type="InterPro" id="IPR007370">
    <property type="entry name" value="Glu_cys_ligase"/>
</dbReference>
<comment type="caution">
    <text evidence="11">The sequence shown here is derived from an EMBL/GenBank/DDBJ whole genome shotgun (WGS) entry which is preliminary data.</text>
</comment>
<dbReference type="UniPathway" id="UPA00142">
    <property type="reaction ID" value="UER00209"/>
</dbReference>
<dbReference type="HAMAP" id="MF_00578">
    <property type="entry name" value="Glu_cys_ligase"/>
    <property type="match status" value="1"/>
</dbReference>
<evidence type="ECO:0000256" key="5">
    <source>
        <dbReference type="ARBA" id="ARBA00022741"/>
    </source>
</evidence>
<evidence type="ECO:0000256" key="3">
    <source>
        <dbReference type="ARBA" id="ARBA00022598"/>
    </source>
</evidence>
<dbReference type="GO" id="GO:0005829">
    <property type="term" value="C:cytosol"/>
    <property type="evidence" value="ECO:0007669"/>
    <property type="project" value="TreeGrafter"/>
</dbReference>
<proteinExistence type="inferred from homology"/>
<dbReference type="EMBL" id="JACHID010000005">
    <property type="protein sequence ID" value="MBB5021787.1"/>
    <property type="molecule type" value="Genomic_DNA"/>
</dbReference>
<dbReference type="RefSeq" id="WP_183731122.1">
    <property type="nucleotide sequence ID" value="NZ_JACHID010000005.1"/>
</dbReference>
<reference evidence="11 12" key="1">
    <citation type="submission" date="2020-08" db="EMBL/GenBank/DDBJ databases">
        <title>Genomic Encyclopedia of Type Strains, Phase IV (KMG-IV): sequencing the most valuable type-strain genomes for metagenomic binning, comparative biology and taxonomic classification.</title>
        <authorList>
            <person name="Goeker M."/>
        </authorList>
    </citation>
    <scope>NUCLEOTIDE SEQUENCE [LARGE SCALE GENOMIC DNA]</scope>
    <source>
        <strain evidence="11 12">DSM 22071</strain>
    </source>
</reference>
<dbReference type="InterPro" id="IPR006334">
    <property type="entry name" value="Glut_cys_ligase"/>
</dbReference>
<dbReference type="PANTHER" id="PTHR38761:SF1">
    <property type="entry name" value="GLUTAMATE--CYSTEINE LIGASE"/>
    <property type="match status" value="1"/>
</dbReference>
<feature type="domain" description="Glutamate--cysteine ligase" evidence="10">
    <location>
        <begin position="14"/>
        <end position="385"/>
    </location>
</feature>
<organism evidence="11 12">
    <name type="scientific">Desulfurispira natronophila</name>
    <dbReference type="NCBI Taxonomy" id="682562"/>
    <lineage>
        <taxon>Bacteria</taxon>
        <taxon>Pseudomonadati</taxon>
        <taxon>Chrysiogenota</taxon>
        <taxon>Chrysiogenia</taxon>
        <taxon>Chrysiogenales</taxon>
        <taxon>Chrysiogenaceae</taxon>
        <taxon>Desulfurispira</taxon>
    </lineage>
</organism>
<evidence type="ECO:0000313" key="12">
    <source>
        <dbReference type="Proteomes" id="UP000528322"/>
    </source>
</evidence>
<dbReference type="PANTHER" id="PTHR38761">
    <property type="entry name" value="GLUTAMATE--CYSTEINE LIGASE"/>
    <property type="match status" value="1"/>
</dbReference>
<dbReference type="Proteomes" id="UP000528322">
    <property type="component" value="Unassembled WGS sequence"/>
</dbReference>
<dbReference type="GO" id="GO:0046872">
    <property type="term" value="F:metal ion binding"/>
    <property type="evidence" value="ECO:0007669"/>
    <property type="project" value="TreeGrafter"/>
</dbReference>
<evidence type="ECO:0000259" key="10">
    <source>
        <dbReference type="Pfam" id="PF04262"/>
    </source>
</evidence>
<keyword evidence="5 8" id="KW-0547">Nucleotide-binding</keyword>
<dbReference type="Gene3D" id="3.30.590.20">
    <property type="match status" value="1"/>
</dbReference>
<sequence>MWTENDRWDFNRNLQIFSQSSYASLLSAGFHGVEREALRVNADGSLNLEPHPQAIGDKFTHPAITTDFSESQLELITPPFPTIEGCYQYLAQLHHFVASNIGDQLLWPASMPCRLPSEEQIPIAFFGETPEAKTKEIYRRGLALRYGKAIQMVCGIHYNFSFDPKLWDMLHQHFGDEVPRQEFINDGYCALVRNFLRLRWLFVYLYGASPVVDRSYDIKALNQFHTLGPDTLGFPWATSLRMSQFGYSNEEQRNFRICFNRLESYIGDLRRAMEMPDPRYEALGLYRHAEQIQLNANVLQLENEYYAPVRFKQAPLAGETSLDALERAGVGYIEIRASDLNPESPYGLDISRLHFLHVLLTYCLLRHSDYCSRRERDEEINANERRIALEGRMSDAEISFCGKRTAMPAIARNFLQDMMKVAGIMDRGGGTKCYQMCIQQALAKLDNPNATPSARMVAGLQDTGGSFIDIMKKQAQAHHHHYRHYQGASDPSIQRE</sequence>
<protein>
    <recommendedName>
        <fullName evidence="8">Glutamate--cysteine ligase</fullName>
        <ecNumber evidence="8">6.3.2.2</ecNumber>
    </recommendedName>
    <alternativeName>
        <fullName evidence="8">Gamma-ECS</fullName>
        <shortName evidence="8">GCS</shortName>
    </alternativeName>
    <alternativeName>
        <fullName evidence="8">Gamma-glutamylcysteine synthetase</fullName>
    </alternativeName>
</protein>
<evidence type="ECO:0000256" key="2">
    <source>
        <dbReference type="ARBA" id="ARBA00008772"/>
    </source>
</evidence>
<dbReference type="AlphaFoldDB" id="A0A7W7Y4B8"/>
<keyword evidence="6 8" id="KW-0067">ATP-binding</keyword>
<dbReference type="GO" id="GO:0006750">
    <property type="term" value="P:glutathione biosynthetic process"/>
    <property type="evidence" value="ECO:0007669"/>
    <property type="project" value="UniProtKB-UniRule"/>
</dbReference>
<dbReference type="GO" id="GO:0004357">
    <property type="term" value="F:glutamate-cysteine ligase activity"/>
    <property type="evidence" value="ECO:0007669"/>
    <property type="project" value="UniProtKB-UniRule"/>
</dbReference>
<evidence type="ECO:0000256" key="1">
    <source>
        <dbReference type="ARBA" id="ARBA00005006"/>
    </source>
</evidence>
<dbReference type="SUPFAM" id="SSF55931">
    <property type="entry name" value="Glutamine synthetase/guanido kinase"/>
    <property type="match status" value="1"/>
</dbReference>
<keyword evidence="3 8" id="KW-0436">Ligase</keyword>
<dbReference type="EC" id="6.3.2.2" evidence="8"/>
<evidence type="ECO:0000256" key="8">
    <source>
        <dbReference type="HAMAP-Rule" id="MF_00578"/>
    </source>
</evidence>
<comment type="similarity">
    <text evidence="2 8">Belongs to the glutamate--cysteine ligase type 1 family. Type 1 subfamily.</text>
</comment>
<keyword evidence="12" id="KW-1185">Reference proteome</keyword>
<gene>
    <name evidence="8" type="primary">gshA</name>
    <name evidence="11" type="ORF">HNR37_001100</name>
</gene>
<dbReference type="GO" id="GO:0005524">
    <property type="term" value="F:ATP binding"/>
    <property type="evidence" value="ECO:0007669"/>
    <property type="project" value="UniProtKB-KW"/>
</dbReference>
<evidence type="ECO:0000313" key="11">
    <source>
        <dbReference type="EMBL" id="MBB5021787.1"/>
    </source>
</evidence>
<evidence type="ECO:0000256" key="6">
    <source>
        <dbReference type="ARBA" id="ARBA00022840"/>
    </source>
</evidence>
<evidence type="ECO:0000256" key="7">
    <source>
        <dbReference type="ARBA" id="ARBA00048819"/>
    </source>
</evidence>
<comment type="pathway">
    <text evidence="1 8 9">Sulfur metabolism; glutathione biosynthesis; glutathione from L-cysteine and L-glutamate: step 1/2.</text>
</comment>
<name>A0A7W7Y4B8_9BACT</name>
<comment type="catalytic activity">
    <reaction evidence="7 8 9">
        <text>L-cysteine + L-glutamate + ATP = gamma-L-glutamyl-L-cysteine + ADP + phosphate + H(+)</text>
        <dbReference type="Rhea" id="RHEA:13285"/>
        <dbReference type="ChEBI" id="CHEBI:15378"/>
        <dbReference type="ChEBI" id="CHEBI:29985"/>
        <dbReference type="ChEBI" id="CHEBI:30616"/>
        <dbReference type="ChEBI" id="CHEBI:35235"/>
        <dbReference type="ChEBI" id="CHEBI:43474"/>
        <dbReference type="ChEBI" id="CHEBI:58173"/>
        <dbReference type="ChEBI" id="CHEBI:456216"/>
        <dbReference type="EC" id="6.3.2.2"/>
    </reaction>
</comment>
<keyword evidence="4 8" id="KW-0317">Glutathione biosynthesis</keyword>
<dbReference type="Pfam" id="PF04262">
    <property type="entry name" value="Glu_cys_ligase"/>
    <property type="match status" value="1"/>
</dbReference>
<dbReference type="NCBIfam" id="TIGR01434">
    <property type="entry name" value="glu_cys_ligase"/>
    <property type="match status" value="1"/>
</dbReference>